<gene>
    <name evidence="1" type="ORF">MA04_03847</name>
</gene>
<accession>A0ABT2R440</accession>
<evidence type="ECO:0000313" key="2">
    <source>
        <dbReference type="Proteomes" id="UP001064106"/>
    </source>
</evidence>
<keyword evidence="2" id="KW-1185">Reference proteome</keyword>
<proteinExistence type="predicted"/>
<organism evidence="1 2">
    <name type="scientific">Alloalcanivorax balearicus MACL04</name>
    <dbReference type="NCBI Taxonomy" id="1177182"/>
    <lineage>
        <taxon>Bacteria</taxon>
        <taxon>Pseudomonadati</taxon>
        <taxon>Pseudomonadota</taxon>
        <taxon>Gammaproteobacteria</taxon>
        <taxon>Oceanospirillales</taxon>
        <taxon>Alcanivoracaceae</taxon>
        <taxon>Alloalcanivorax</taxon>
    </lineage>
</organism>
<evidence type="ECO:0008006" key="3">
    <source>
        <dbReference type="Google" id="ProtNLM"/>
    </source>
</evidence>
<evidence type="ECO:0000313" key="1">
    <source>
        <dbReference type="EMBL" id="MCU5784547.1"/>
    </source>
</evidence>
<protein>
    <recommendedName>
        <fullName evidence="3">Restriction endonuclease type IV Mrr domain-containing protein</fullName>
    </recommendedName>
</protein>
<reference evidence="1" key="1">
    <citation type="submission" date="2012-09" db="EMBL/GenBank/DDBJ databases">
        <title>Genome Sequence of alkane-degrading Bacterium Alcanivorax balearicus MACL04.</title>
        <authorList>
            <person name="Lai Q."/>
            <person name="Shao Z."/>
        </authorList>
    </citation>
    <scope>NUCLEOTIDE SEQUENCE</scope>
    <source>
        <strain evidence="1">MACL04</strain>
    </source>
</reference>
<dbReference type="RefSeq" id="WP_262462322.1">
    <property type="nucleotide sequence ID" value="NZ_ARXS01000033.1"/>
</dbReference>
<name>A0ABT2R440_9GAMM</name>
<dbReference type="EMBL" id="ARXS01000033">
    <property type="protein sequence ID" value="MCU5784547.1"/>
    <property type="molecule type" value="Genomic_DNA"/>
</dbReference>
<dbReference type="Proteomes" id="UP001064106">
    <property type="component" value="Unassembled WGS sequence"/>
</dbReference>
<sequence>MENRTPEQDLIDQFLRHLEKDADEDLRVAKIINKSCRSKTYADVEFESASKIHWVIEAKSDDSGDRYNTVHKIFGELLKETGRTNRDDCRHAILIPSNAVLFYSRAFQSIHRDKFLGFGELIPVDTVFTCNETGVDKISWEAFYDAYAP</sequence>
<comment type="caution">
    <text evidence="1">The sequence shown here is derived from an EMBL/GenBank/DDBJ whole genome shotgun (WGS) entry which is preliminary data.</text>
</comment>